<sequence length="336" mass="37294">MNEVTVGEDRKEIAMTLFPNMVMVIMRRAGPVDQGRRYRENHWILLTISSIFTLSISNAKHARIYMSERSHRRRVPVPVPVLAPAGRRSKQNFPHPSLSPSSSPSRRRTPPRQSSFKGRIEPVKVLKRCSSEPLLLVHRGVGLSHATRESHQSVSGLDAGCLIRPQTCTDLLASSSLLAPGRPAALCSEVYSRDAKVVVNVTVEGSPGPIKALVGLDSTVDQTIRLVVDKYGEEGRSPKLSRDSTANFELHNSYFSLQCLNKSELIGDVGSRSFYLRICTSNAASASFVPQTMPERANSTPPCPRMFLVPLCGFFVHVLGKIFRRSRKLWRVMTCT</sequence>
<feature type="region of interest" description="Disordered" evidence="1">
    <location>
        <begin position="83"/>
        <end position="117"/>
    </location>
</feature>
<comment type="caution">
    <text evidence="3">The sequence shown here is derived from an EMBL/GenBank/DDBJ whole genome shotgun (WGS) entry which is preliminary data.</text>
</comment>
<dbReference type="InterPro" id="IPR040358">
    <property type="entry name" value="At4g22758-like"/>
</dbReference>
<reference evidence="3 4" key="1">
    <citation type="journal article" date="2023" name="Hortic Res">
        <title>Pangenome of water caltrop reveals structural variations and asymmetric subgenome divergence after allopolyploidization.</title>
        <authorList>
            <person name="Zhang X."/>
            <person name="Chen Y."/>
            <person name="Wang L."/>
            <person name="Yuan Y."/>
            <person name="Fang M."/>
            <person name="Shi L."/>
            <person name="Lu R."/>
            <person name="Comes H.P."/>
            <person name="Ma Y."/>
            <person name="Chen Y."/>
            <person name="Huang G."/>
            <person name="Zhou Y."/>
            <person name="Zheng Z."/>
            <person name="Qiu Y."/>
        </authorList>
    </citation>
    <scope>NUCLEOTIDE SEQUENCE [LARGE SCALE GENOMIC DNA]</scope>
    <source>
        <strain evidence="3">F231</strain>
    </source>
</reference>
<gene>
    <name evidence="3" type="ORF">SAY86_020415</name>
</gene>
<dbReference type="AlphaFoldDB" id="A0AAN7M3A1"/>
<name>A0AAN7M3A1_TRANT</name>
<dbReference type="PANTHER" id="PTHR33270:SF6">
    <property type="entry name" value="OS02G0448600 PROTEIN"/>
    <property type="match status" value="1"/>
</dbReference>
<dbReference type="PANTHER" id="PTHR33270">
    <property type="entry name" value="BNAC05G50380D PROTEIN"/>
    <property type="match status" value="1"/>
</dbReference>
<dbReference type="Proteomes" id="UP001346149">
    <property type="component" value="Unassembled WGS sequence"/>
</dbReference>
<dbReference type="Pfam" id="PF23156">
    <property type="entry name" value="DUF7054"/>
    <property type="match status" value="1"/>
</dbReference>
<dbReference type="EMBL" id="JAXQNO010000011">
    <property type="protein sequence ID" value="KAK4789096.1"/>
    <property type="molecule type" value="Genomic_DNA"/>
</dbReference>
<dbReference type="InterPro" id="IPR055482">
    <property type="entry name" value="DUF7054"/>
</dbReference>
<proteinExistence type="predicted"/>
<feature type="domain" description="DUF7054" evidence="2">
    <location>
        <begin position="194"/>
        <end position="277"/>
    </location>
</feature>
<accession>A0AAN7M3A1</accession>
<evidence type="ECO:0000256" key="1">
    <source>
        <dbReference type="SAM" id="MobiDB-lite"/>
    </source>
</evidence>
<feature type="compositionally biased region" description="Low complexity" evidence="1">
    <location>
        <begin position="94"/>
        <end position="104"/>
    </location>
</feature>
<evidence type="ECO:0000259" key="2">
    <source>
        <dbReference type="Pfam" id="PF23156"/>
    </source>
</evidence>
<evidence type="ECO:0000313" key="4">
    <source>
        <dbReference type="Proteomes" id="UP001346149"/>
    </source>
</evidence>
<protein>
    <recommendedName>
        <fullName evidence="2">DUF7054 domain-containing protein</fullName>
    </recommendedName>
</protein>
<evidence type="ECO:0000313" key="3">
    <source>
        <dbReference type="EMBL" id="KAK4789096.1"/>
    </source>
</evidence>
<keyword evidence="4" id="KW-1185">Reference proteome</keyword>
<organism evidence="3 4">
    <name type="scientific">Trapa natans</name>
    <name type="common">Water chestnut</name>
    <dbReference type="NCBI Taxonomy" id="22666"/>
    <lineage>
        <taxon>Eukaryota</taxon>
        <taxon>Viridiplantae</taxon>
        <taxon>Streptophyta</taxon>
        <taxon>Embryophyta</taxon>
        <taxon>Tracheophyta</taxon>
        <taxon>Spermatophyta</taxon>
        <taxon>Magnoliopsida</taxon>
        <taxon>eudicotyledons</taxon>
        <taxon>Gunneridae</taxon>
        <taxon>Pentapetalae</taxon>
        <taxon>rosids</taxon>
        <taxon>malvids</taxon>
        <taxon>Myrtales</taxon>
        <taxon>Lythraceae</taxon>
        <taxon>Trapa</taxon>
    </lineage>
</organism>